<sequence>MNTPAIRALAAAGLVLSLTGCASQFPADPDGTLERVTGGTLRVGLSPNGNWADMTDGGEASGIEVTLVEEFADTIDAEVVWTEGGEEKLFTDLAAGRLDMVIGGLTDTTPWSEKAAITKPFDQVTTDDGATRKHVMAAAMGENAFLVELERFLGSQESAP</sequence>
<feature type="signal peptide" evidence="1">
    <location>
        <begin position="1"/>
        <end position="22"/>
    </location>
</feature>
<keyword evidence="1" id="KW-0732">Signal</keyword>
<reference evidence="3 4" key="1">
    <citation type="submission" date="2018-10" db="EMBL/GenBank/DDBJ databases">
        <authorList>
            <person name="Li J."/>
        </authorList>
    </citation>
    <scope>NUCLEOTIDE SEQUENCE [LARGE SCALE GENOMIC DNA]</scope>
    <source>
        <strain evidence="3 4">ZD1-4</strain>
    </source>
</reference>
<feature type="chain" id="PRO_5039444016" evidence="1">
    <location>
        <begin position="23"/>
        <end position="160"/>
    </location>
</feature>
<protein>
    <submittedName>
        <fullName evidence="3">ABC transporter substrate-binding protein</fullName>
    </submittedName>
</protein>
<evidence type="ECO:0000256" key="1">
    <source>
        <dbReference type="SAM" id="SignalP"/>
    </source>
</evidence>
<dbReference type="EMBL" id="RCWJ01000003">
    <property type="protein sequence ID" value="RLQ82636.1"/>
    <property type="molecule type" value="Genomic_DNA"/>
</dbReference>
<name>A0A3L7IWP5_9MICO</name>
<evidence type="ECO:0000313" key="3">
    <source>
        <dbReference type="EMBL" id="RLQ82636.1"/>
    </source>
</evidence>
<dbReference type="Gene3D" id="3.40.190.10">
    <property type="entry name" value="Periplasmic binding protein-like II"/>
    <property type="match status" value="1"/>
</dbReference>
<comment type="caution">
    <text evidence="3">The sequence shown here is derived from an EMBL/GenBank/DDBJ whole genome shotgun (WGS) entry which is preliminary data.</text>
</comment>
<dbReference type="OrthoDB" id="6150901at2"/>
<dbReference type="Pfam" id="PF00497">
    <property type="entry name" value="SBP_bac_3"/>
    <property type="match status" value="1"/>
</dbReference>
<accession>A0A3L7IWP5</accession>
<evidence type="ECO:0000259" key="2">
    <source>
        <dbReference type="Pfam" id="PF00497"/>
    </source>
</evidence>
<dbReference type="PROSITE" id="PS51257">
    <property type="entry name" value="PROKAR_LIPOPROTEIN"/>
    <property type="match status" value="1"/>
</dbReference>
<evidence type="ECO:0000313" key="4">
    <source>
        <dbReference type="Proteomes" id="UP000282460"/>
    </source>
</evidence>
<dbReference type="SUPFAM" id="SSF53850">
    <property type="entry name" value="Periplasmic binding protein-like II"/>
    <property type="match status" value="1"/>
</dbReference>
<dbReference type="AlphaFoldDB" id="A0A3L7IWP5"/>
<proteinExistence type="predicted"/>
<dbReference type="RefSeq" id="WP_121659938.1">
    <property type="nucleotide sequence ID" value="NZ_BMEK01000003.1"/>
</dbReference>
<feature type="domain" description="Solute-binding protein family 3/N-terminal" evidence="2">
    <location>
        <begin position="42"/>
        <end position="132"/>
    </location>
</feature>
<organism evidence="3 4">
    <name type="scientific">Mycetocola zhadangensis</name>
    <dbReference type="NCBI Taxonomy" id="1164595"/>
    <lineage>
        <taxon>Bacteria</taxon>
        <taxon>Bacillati</taxon>
        <taxon>Actinomycetota</taxon>
        <taxon>Actinomycetes</taxon>
        <taxon>Micrococcales</taxon>
        <taxon>Microbacteriaceae</taxon>
        <taxon>Mycetocola</taxon>
    </lineage>
</organism>
<dbReference type="Proteomes" id="UP000282460">
    <property type="component" value="Unassembled WGS sequence"/>
</dbReference>
<dbReference type="InterPro" id="IPR001638">
    <property type="entry name" value="Solute-binding_3/MltF_N"/>
</dbReference>
<keyword evidence="4" id="KW-1185">Reference proteome</keyword>
<gene>
    <name evidence="3" type="ORF">D9V28_11795</name>
</gene>